<sequence length="348" mass="39343">MDEKMKEMEGLMKMGSSSSSTTSSMLLSCDDDHVLPFSGNFSYLPDIFDDLEKGTSSLGYMELLGNYTHHHDHQHQTNFTTPPTELLSSITSQEKGDDHDHHHQGFDQVSTESPNSSSIYSSPVEAHVLHLDDEQAAGIEEVKVDEGQDRKQLNNKAKKKNKRKQGEARVAFMTKSDIDLLEDGYRWRKYGQKPVKNSPFPRSYYRCTNATCGVKKRVERYAADPAMVITTYEGHHTHHSPMALRDHHRGRYGLIHHHHPNQPGNSSSDSSSGGSSYASTFGTLVMQMKQQQQQQQQEPYFHPFSNSLHLTSLASDFIHQRPSWTSSNSSLLGDQDHEPIRGNNFPRS</sequence>
<evidence type="ECO:0000256" key="4">
    <source>
        <dbReference type="ARBA" id="ARBA00023163"/>
    </source>
</evidence>
<reference evidence="8 9" key="1">
    <citation type="submission" date="2024-01" db="EMBL/GenBank/DDBJ databases">
        <title>Genome assemblies of Stephania.</title>
        <authorList>
            <person name="Yang L."/>
        </authorList>
    </citation>
    <scope>NUCLEOTIDE SEQUENCE [LARGE SCALE GENOMIC DNA]</scope>
    <source>
        <strain evidence="8">QJT</strain>
        <tissue evidence="8">Leaf</tissue>
    </source>
</reference>
<proteinExistence type="predicted"/>
<dbReference type="InterPro" id="IPR036576">
    <property type="entry name" value="WRKY_dom_sf"/>
</dbReference>
<comment type="caution">
    <text evidence="8">The sequence shown here is derived from an EMBL/GenBank/DDBJ whole genome shotgun (WGS) entry which is preliminary data.</text>
</comment>
<evidence type="ECO:0000256" key="3">
    <source>
        <dbReference type="ARBA" id="ARBA00023125"/>
    </source>
</evidence>
<dbReference type="GO" id="GO:0005634">
    <property type="term" value="C:nucleus"/>
    <property type="evidence" value="ECO:0007669"/>
    <property type="project" value="UniProtKB-SubCell"/>
</dbReference>
<keyword evidence="9" id="KW-1185">Reference proteome</keyword>
<keyword evidence="5" id="KW-0539">Nucleus</keyword>
<keyword evidence="4" id="KW-0804">Transcription</keyword>
<accession>A0AAP0JPH0</accession>
<dbReference type="EMBL" id="JBBNAE010000003">
    <property type="protein sequence ID" value="KAK9136665.1"/>
    <property type="molecule type" value="Genomic_DNA"/>
</dbReference>
<dbReference type="PROSITE" id="PS50811">
    <property type="entry name" value="WRKY"/>
    <property type="match status" value="1"/>
</dbReference>
<protein>
    <recommendedName>
        <fullName evidence="7">WRKY domain-containing protein</fullName>
    </recommendedName>
</protein>
<feature type="region of interest" description="Disordered" evidence="6">
    <location>
        <begin position="322"/>
        <end position="348"/>
    </location>
</feature>
<feature type="region of interest" description="Disordered" evidence="6">
    <location>
        <begin position="92"/>
        <end position="120"/>
    </location>
</feature>
<feature type="domain" description="WRKY" evidence="7">
    <location>
        <begin position="176"/>
        <end position="241"/>
    </location>
</feature>
<evidence type="ECO:0000256" key="6">
    <source>
        <dbReference type="SAM" id="MobiDB-lite"/>
    </source>
</evidence>
<dbReference type="InterPro" id="IPR044810">
    <property type="entry name" value="WRKY_plant"/>
</dbReference>
<feature type="compositionally biased region" description="Polar residues" evidence="6">
    <location>
        <begin position="322"/>
        <end position="332"/>
    </location>
</feature>
<feature type="compositionally biased region" description="Low complexity" evidence="6">
    <location>
        <begin position="266"/>
        <end position="276"/>
    </location>
</feature>
<feature type="compositionally biased region" description="Low complexity" evidence="6">
    <location>
        <begin position="110"/>
        <end position="120"/>
    </location>
</feature>
<evidence type="ECO:0000313" key="9">
    <source>
        <dbReference type="Proteomes" id="UP001417504"/>
    </source>
</evidence>
<dbReference type="InterPro" id="IPR003657">
    <property type="entry name" value="WRKY_dom"/>
</dbReference>
<evidence type="ECO:0000256" key="5">
    <source>
        <dbReference type="ARBA" id="ARBA00023242"/>
    </source>
</evidence>
<feature type="region of interest" description="Disordered" evidence="6">
    <location>
        <begin position="253"/>
        <end position="278"/>
    </location>
</feature>
<evidence type="ECO:0000259" key="7">
    <source>
        <dbReference type="PROSITE" id="PS50811"/>
    </source>
</evidence>
<dbReference type="PANTHER" id="PTHR31221">
    <property type="entry name" value="WRKY TRANSCRIPTION FACTOR PROTEIN 1-RELATED"/>
    <property type="match status" value="1"/>
</dbReference>
<dbReference type="Gene3D" id="2.20.25.80">
    <property type="entry name" value="WRKY domain"/>
    <property type="match status" value="1"/>
</dbReference>
<evidence type="ECO:0000313" key="8">
    <source>
        <dbReference type="EMBL" id="KAK9136665.1"/>
    </source>
</evidence>
<dbReference type="Pfam" id="PF03106">
    <property type="entry name" value="WRKY"/>
    <property type="match status" value="1"/>
</dbReference>
<dbReference type="AlphaFoldDB" id="A0AAP0JPH0"/>
<dbReference type="SUPFAM" id="SSF118290">
    <property type="entry name" value="WRKY DNA-binding domain"/>
    <property type="match status" value="1"/>
</dbReference>
<dbReference type="Proteomes" id="UP001417504">
    <property type="component" value="Unassembled WGS sequence"/>
</dbReference>
<dbReference type="SMART" id="SM00774">
    <property type="entry name" value="WRKY"/>
    <property type="match status" value="1"/>
</dbReference>
<name>A0AAP0JPH0_9MAGN</name>
<dbReference type="PANTHER" id="PTHR31221:SF350">
    <property type="entry name" value="WRKY TRANSCRIPTION FACTOR 48-RELATED"/>
    <property type="match status" value="1"/>
</dbReference>
<dbReference type="PROSITE" id="PS51257">
    <property type="entry name" value="PROKAR_LIPOPROTEIN"/>
    <property type="match status" value="1"/>
</dbReference>
<comment type="subcellular location">
    <subcellularLocation>
        <location evidence="1">Nucleus</location>
    </subcellularLocation>
</comment>
<keyword evidence="2" id="KW-0805">Transcription regulation</keyword>
<keyword evidence="3" id="KW-0238">DNA-binding</keyword>
<organism evidence="8 9">
    <name type="scientific">Stephania japonica</name>
    <dbReference type="NCBI Taxonomy" id="461633"/>
    <lineage>
        <taxon>Eukaryota</taxon>
        <taxon>Viridiplantae</taxon>
        <taxon>Streptophyta</taxon>
        <taxon>Embryophyta</taxon>
        <taxon>Tracheophyta</taxon>
        <taxon>Spermatophyta</taxon>
        <taxon>Magnoliopsida</taxon>
        <taxon>Ranunculales</taxon>
        <taxon>Menispermaceae</taxon>
        <taxon>Menispermoideae</taxon>
        <taxon>Cissampelideae</taxon>
        <taxon>Stephania</taxon>
    </lineage>
</organism>
<dbReference type="GO" id="GO:0003700">
    <property type="term" value="F:DNA-binding transcription factor activity"/>
    <property type="evidence" value="ECO:0007669"/>
    <property type="project" value="InterPro"/>
</dbReference>
<gene>
    <name evidence="8" type="ORF">Sjap_007259</name>
</gene>
<dbReference type="FunFam" id="2.20.25.80:FF:000003">
    <property type="entry name" value="WRKY transcription factor 57"/>
    <property type="match status" value="1"/>
</dbReference>
<feature type="compositionally biased region" description="Basic and acidic residues" evidence="6">
    <location>
        <begin position="94"/>
        <end position="105"/>
    </location>
</feature>
<evidence type="ECO:0000256" key="2">
    <source>
        <dbReference type="ARBA" id="ARBA00023015"/>
    </source>
</evidence>
<dbReference type="GO" id="GO:0043565">
    <property type="term" value="F:sequence-specific DNA binding"/>
    <property type="evidence" value="ECO:0007669"/>
    <property type="project" value="InterPro"/>
</dbReference>
<evidence type="ECO:0000256" key="1">
    <source>
        <dbReference type="ARBA" id="ARBA00004123"/>
    </source>
</evidence>